<dbReference type="AlphaFoldDB" id="A0ABD0Q1P7"/>
<reference evidence="1 2" key="1">
    <citation type="submission" date="2024-05" db="EMBL/GenBank/DDBJ databases">
        <title>Genome sequencing and assembly of Indian major carp, Cirrhinus mrigala (Hamilton, 1822).</title>
        <authorList>
            <person name="Mohindra V."/>
            <person name="Chowdhury L.M."/>
            <person name="Lal K."/>
            <person name="Jena J.K."/>
        </authorList>
    </citation>
    <scope>NUCLEOTIDE SEQUENCE [LARGE SCALE GENOMIC DNA]</scope>
    <source>
        <strain evidence="1">CM1030</strain>
        <tissue evidence="1">Blood</tissue>
    </source>
</reference>
<name>A0ABD0Q1P7_CIRMR</name>
<proteinExistence type="predicted"/>
<evidence type="ECO:0000313" key="1">
    <source>
        <dbReference type="EMBL" id="KAL0180179.1"/>
    </source>
</evidence>
<gene>
    <name evidence="1" type="ORF">M9458_025621</name>
</gene>
<accession>A0ABD0Q1P7</accession>
<feature type="non-terminal residue" evidence="1">
    <location>
        <position position="113"/>
    </location>
</feature>
<keyword evidence="2" id="KW-1185">Reference proteome</keyword>
<evidence type="ECO:0000313" key="2">
    <source>
        <dbReference type="Proteomes" id="UP001529510"/>
    </source>
</evidence>
<organism evidence="1 2">
    <name type="scientific">Cirrhinus mrigala</name>
    <name type="common">Mrigala</name>
    <dbReference type="NCBI Taxonomy" id="683832"/>
    <lineage>
        <taxon>Eukaryota</taxon>
        <taxon>Metazoa</taxon>
        <taxon>Chordata</taxon>
        <taxon>Craniata</taxon>
        <taxon>Vertebrata</taxon>
        <taxon>Euteleostomi</taxon>
        <taxon>Actinopterygii</taxon>
        <taxon>Neopterygii</taxon>
        <taxon>Teleostei</taxon>
        <taxon>Ostariophysi</taxon>
        <taxon>Cypriniformes</taxon>
        <taxon>Cyprinidae</taxon>
        <taxon>Labeoninae</taxon>
        <taxon>Labeonini</taxon>
        <taxon>Cirrhinus</taxon>
    </lineage>
</organism>
<protein>
    <submittedName>
        <fullName evidence="1">Uncharacterized protein</fullName>
    </submittedName>
</protein>
<feature type="non-terminal residue" evidence="1">
    <location>
        <position position="1"/>
    </location>
</feature>
<dbReference type="EMBL" id="JAMKFB020000012">
    <property type="protein sequence ID" value="KAL0180179.1"/>
    <property type="molecule type" value="Genomic_DNA"/>
</dbReference>
<dbReference type="Proteomes" id="UP001529510">
    <property type="component" value="Unassembled WGS sequence"/>
</dbReference>
<comment type="caution">
    <text evidence="1">The sequence shown here is derived from an EMBL/GenBank/DDBJ whole genome shotgun (WGS) entry which is preliminary data.</text>
</comment>
<sequence>YSWRSAGWSGSPSGYRPCPVVQTLVRQLVPYIQRFIFHHGDFVDVYSDLKENGIAKFIRSLSFGQVGKLYIHYRLEVPGEDPIFESEDIICLLKDKKELYIHKDQLSAKLDIC</sequence>